<dbReference type="Proteomes" id="UP000694865">
    <property type="component" value="Unplaced"/>
</dbReference>
<evidence type="ECO:0000259" key="2">
    <source>
        <dbReference type="Pfam" id="PF22795"/>
    </source>
</evidence>
<evidence type="ECO:0000313" key="4">
    <source>
        <dbReference type="RefSeq" id="XP_006813497.1"/>
    </source>
</evidence>
<keyword evidence="3" id="KW-1185">Reference proteome</keyword>
<evidence type="ECO:0000313" key="3">
    <source>
        <dbReference type="Proteomes" id="UP000694865"/>
    </source>
</evidence>
<proteinExistence type="predicted"/>
<dbReference type="Pfam" id="PF16044">
    <property type="entry name" value="DUF4796_C"/>
    <property type="match status" value="1"/>
</dbReference>
<sequence>MSSLGVLCFNHCSPVNIFCFEMPDNCPLCGTLLDVSPCQSPPFRIPSPFANGITKPYSVVVKPTEGTFLQHYERNSNLHVGITSSKGAVYNYDEYGLHKVKDKHSWKQSVIIPLLDNRYDDELMELWDECLQNYAVTNEWDPDKYNEETHNCYDFVIGFLNNVQYNELIGKDPPYLTRKQFCTEFIIPHTTKAARYIDLYRKVQQETFLVKEESYC</sequence>
<accession>A0ABM0M0F6</accession>
<dbReference type="GeneID" id="102808513"/>
<organism evidence="3 4">
    <name type="scientific">Saccoglossus kowalevskii</name>
    <name type="common">Acorn worm</name>
    <dbReference type="NCBI Taxonomy" id="10224"/>
    <lineage>
        <taxon>Eukaryota</taxon>
        <taxon>Metazoa</taxon>
        <taxon>Hemichordata</taxon>
        <taxon>Enteropneusta</taxon>
        <taxon>Harrimaniidae</taxon>
        <taxon>Saccoglossus</taxon>
    </lineage>
</organism>
<feature type="domain" description="MKRN2 opposite strand protein-like C-terminal" evidence="1">
    <location>
        <begin position="42"/>
        <end position="203"/>
    </location>
</feature>
<dbReference type="PANTHER" id="PTHR33963:SF2">
    <property type="entry name" value="MKRN2 OPPOSITE STRAND PROTEIN"/>
    <property type="match status" value="1"/>
</dbReference>
<dbReference type="Pfam" id="PF22795">
    <property type="entry name" value="DUF4796_N"/>
    <property type="match status" value="1"/>
</dbReference>
<evidence type="ECO:0008006" key="5">
    <source>
        <dbReference type="Google" id="ProtNLM"/>
    </source>
</evidence>
<dbReference type="InterPro" id="IPR053921">
    <property type="entry name" value="MKRN2OS-like_C"/>
</dbReference>
<evidence type="ECO:0000259" key="1">
    <source>
        <dbReference type="Pfam" id="PF16044"/>
    </source>
</evidence>
<name>A0ABM0M0F6_SACKO</name>
<dbReference type="PANTHER" id="PTHR33963">
    <property type="entry name" value="MKRN2 OPPOSITE STRAND PROTEIN"/>
    <property type="match status" value="1"/>
</dbReference>
<dbReference type="RefSeq" id="XP_006813497.1">
    <property type="nucleotide sequence ID" value="XM_006813434.1"/>
</dbReference>
<reference evidence="4" key="1">
    <citation type="submission" date="2025-08" db="UniProtKB">
        <authorList>
            <consortium name="RefSeq"/>
        </authorList>
    </citation>
    <scope>IDENTIFICATION</scope>
    <source>
        <tissue evidence="4">Testes</tissue>
    </source>
</reference>
<protein>
    <recommendedName>
        <fullName evidence="5">MKRN2 opposite strand protein</fullName>
    </recommendedName>
</protein>
<dbReference type="InterPro" id="IPR032016">
    <property type="entry name" value="MKRN2OS-like"/>
</dbReference>
<feature type="domain" description="MKRN2 opposite strand protein-like N-terminal" evidence="2">
    <location>
        <begin position="5"/>
        <end position="31"/>
    </location>
</feature>
<dbReference type="InterPro" id="IPR053922">
    <property type="entry name" value="MKRN2OS-like_N"/>
</dbReference>
<gene>
    <name evidence="4" type="primary">LOC102808513</name>
</gene>